<dbReference type="InterPro" id="IPR036521">
    <property type="entry name" value="SRP19-like_sf"/>
</dbReference>
<dbReference type="Gene3D" id="3.30.56.30">
    <property type="entry name" value="Signal recognition particle, SRP19-like subunit"/>
    <property type="match status" value="1"/>
</dbReference>
<keyword evidence="3" id="KW-0733">Signal recognition particle</keyword>
<comment type="subcellular location">
    <subcellularLocation>
        <location evidence="1">Cytoplasm</location>
    </subcellularLocation>
</comment>
<keyword evidence="7" id="KW-1185">Reference proteome</keyword>
<evidence type="ECO:0000256" key="2">
    <source>
        <dbReference type="ARBA" id="ARBA00022490"/>
    </source>
</evidence>
<dbReference type="PANTHER" id="PTHR17453">
    <property type="entry name" value="SIGNAL RECOGNITION PARTICLE 19 KD PROTEIN"/>
    <property type="match status" value="1"/>
</dbReference>
<feature type="compositionally biased region" description="Basic residues" evidence="5">
    <location>
        <begin position="268"/>
        <end position="278"/>
    </location>
</feature>
<name>A0A6A6QJZ2_9PEZI</name>
<feature type="compositionally biased region" description="Low complexity" evidence="5">
    <location>
        <begin position="73"/>
        <end position="84"/>
    </location>
</feature>
<dbReference type="PANTHER" id="PTHR17453:SF0">
    <property type="entry name" value="SIGNAL RECOGNITION PARTICLE 19 KDA PROTEIN"/>
    <property type="match status" value="1"/>
</dbReference>
<evidence type="ECO:0000313" key="7">
    <source>
        <dbReference type="Proteomes" id="UP000799750"/>
    </source>
</evidence>
<reference evidence="6" key="1">
    <citation type="journal article" date="2020" name="Stud. Mycol.">
        <title>101 Dothideomycetes genomes: a test case for predicting lifestyles and emergence of pathogens.</title>
        <authorList>
            <person name="Haridas S."/>
            <person name="Albert R."/>
            <person name="Binder M."/>
            <person name="Bloem J."/>
            <person name="Labutti K."/>
            <person name="Salamov A."/>
            <person name="Andreopoulos B."/>
            <person name="Baker S."/>
            <person name="Barry K."/>
            <person name="Bills G."/>
            <person name="Bluhm B."/>
            <person name="Cannon C."/>
            <person name="Castanera R."/>
            <person name="Culley D."/>
            <person name="Daum C."/>
            <person name="Ezra D."/>
            <person name="Gonzalez J."/>
            <person name="Henrissat B."/>
            <person name="Kuo A."/>
            <person name="Liang C."/>
            <person name="Lipzen A."/>
            <person name="Lutzoni F."/>
            <person name="Magnuson J."/>
            <person name="Mondo S."/>
            <person name="Nolan M."/>
            <person name="Ohm R."/>
            <person name="Pangilinan J."/>
            <person name="Park H.-J."/>
            <person name="Ramirez L."/>
            <person name="Alfaro M."/>
            <person name="Sun H."/>
            <person name="Tritt A."/>
            <person name="Yoshinaga Y."/>
            <person name="Zwiers L.-H."/>
            <person name="Turgeon B."/>
            <person name="Goodwin S."/>
            <person name="Spatafora J."/>
            <person name="Crous P."/>
            <person name="Grigoriev I."/>
        </authorList>
    </citation>
    <scope>NUCLEOTIDE SEQUENCE</scope>
    <source>
        <strain evidence="6">CBS 269.34</strain>
    </source>
</reference>
<feature type="compositionally biased region" description="Acidic residues" evidence="5">
    <location>
        <begin position="10"/>
        <end position="24"/>
    </location>
</feature>
<proteinExistence type="predicted"/>
<dbReference type="Proteomes" id="UP000799750">
    <property type="component" value="Unassembled WGS sequence"/>
</dbReference>
<evidence type="ECO:0000256" key="4">
    <source>
        <dbReference type="ARBA" id="ARBA00023274"/>
    </source>
</evidence>
<dbReference type="FunFam" id="3.30.56.30:FF:000003">
    <property type="entry name" value="Signal recognition particle SEC65 subunit"/>
    <property type="match status" value="1"/>
</dbReference>
<evidence type="ECO:0000256" key="5">
    <source>
        <dbReference type="SAM" id="MobiDB-lite"/>
    </source>
</evidence>
<evidence type="ECO:0000313" key="6">
    <source>
        <dbReference type="EMBL" id="KAF2492384.1"/>
    </source>
</evidence>
<dbReference type="GO" id="GO:0006617">
    <property type="term" value="P:SRP-dependent cotranslational protein targeting to membrane, signal sequence recognition"/>
    <property type="evidence" value="ECO:0007669"/>
    <property type="project" value="TreeGrafter"/>
</dbReference>
<dbReference type="EMBL" id="MU004194">
    <property type="protein sequence ID" value="KAF2492384.1"/>
    <property type="molecule type" value="Genomic_DNA"/>
</dbReference>
<sequence>MSRNARIEEISDSDSDPAEMDIADFDPANIMQMVNPQHQETGLQSQLRPADPSKPHQPQAPIPPMQRMPARPSQAQESQQSKQQAADRERSKHWQCLYPIYFDSSRTRAQGRRVGREQAVPNPLAREIAEATASLGLNVVFEPEKTHPKDWSNPGRVRVLVKEKGNSVGGIVTNKHHLYTLVAKYLQDHPTTESSPLKLRIAGLPPPKEPLQPAIPQGWKMNTILPLHSPALTGGGVSENFLQEMMAEMQGGDALAAIGAAGGSDAGKKKKDKKKIKG</sequence>
<accession>A0A6A6QJZ2</accession>
<feature type="region of interest" description="Disordered" evidence="5">
    <location>
        <begin position="1"/>
        <end position="90"/>
    </location>
</feature>
<evidence type="ECO:0000256" key="1">
    <source>
        <dbReference type="ARBA" id="ARBA00004496"/>
    </source>
</evidence>
<dbReference type="GO" id="GO:0005786">
    <property type="term" value="C:signal recognition particle, endoplasmic reticulum targeting"/>
    <property type="evidence" value="ECO:0007669"/>
    <property type="project" value="UniProtKB-KW"/>
</dbReference>
<protein>
    <submittedName>
        <fullName evidence="6">Signal recognition particle, SRP19 subunit</fullName>
    </submittedName>
</protein>
<dbReference type="OrthoDB" id="2190947at2759"/>
<keyword evidence="2" id="KW-0963">Cytoplasm</keyword>
<gene>
    <name evidence="6" type="ORF">BU16DRAFT_529719</name>
</gene>
<dbReference type="Pfam" id="PF01922">
    <property type="entry name" value="SRP19"/>
    <property type="match status" value="1"/>
</dbReference>
<feature type="compositionally biased region" description="Polar residues" evidence="5">
    <location>
        <begin position="32"/>
        <end position="47"/>
    </location>
</feature>
<dbReference type="SUPFAM" id="SSF69695">
    <property type="entry name" value="SRP19"/>
    <property type="match status" value="1"/>
</dbReference>
<dbReference type="InterPro" id="IPR002778">
    <property type="entry name" value="Signal_recog_particle_SRP19"/>
</dbReference>
<feature type="region of interest" description="Disordered" evidence="5">
    <location>
        <begin position="258"/>
        <end position="278"/>
    </location>
</feature>
<keyword evidence="4" id="KW-0687">Ribonucleoprotein</keyword>
<organism evidence="6 7">
    <name type="scientific">Lophium mytilinum</name>
    <dbReference type="NCBI Taxonomy" id="390894"/>
    <lineage>
        <taxon>Eukaryota</taxon>
        <taxon>Fungi</taxon>
        <taxon>Dikarya</taxon>
        <taxon>Ascomycota</taxon>
        <taxon>Pezizomycotina</taxon>
        <taxon>Dothideomycetes</taxon>
        <taxon>Pleosporomycetidae</taxon>
        <taxon>Mytilinidiales</taxon>
        <taxon>Mytilinidiaceae</taxon>
        <taxon>Lophium</taxon>
    </lineage>
</organism>
<dbReference type="GO" id="GO:0008312">
    <property type="term" value="F:7S RNA binding"/>
    <property type="evidence" value="ECO:0007669"/>
    <property type="project" value="InterPro"/>
</dbReference>
<evidence type="ECO:0000256" key="3">
    <source>
        <dbReference type="ARBA" id="ARBA00023135"/>
    </source>
</evidence>
<dbReference type="AlphaFoldDB" id="A0A6A6QJZ2"/>